<dbReference type="EMBL" id="UYYB01018403">
    <property type="protein sequence ID" value="VDM70987.1"/>
    <property type="molecule type" value="Genomic_DNA"/>
</dbReference>
<evidence type="ECO:0000313" key="2">
    <source>
        <dbReference type="EMBL" id="VDM70987.1"/>
    </source>
</evidence>
<gene>
    <name evidence="2" type="ORF">SVUK_LOCUS5985</name>
</gene>
<evidence type="ECO:0000256" key="1">
    <source>
        <dbReference type="SAM" id="SignalP"/>
    </source>
</evidence>
<dbReference type="AlphaFoldDB" id="A0A3P7J3P6"/>
<name>A0A3P7J3P6_STRVU</name>
<evidence type="ECO:0000313" key="3">
    <source>
        <dbReference type="Proteomes" id="UP000270094"/>
    </source>
</evidence>
<dbReference type="Proteomes" id="UP000270094">
    <property type="component" value="Unassembled WGS sequence"/>
</dbReference>
<organism evidence="2 3">
    <name type="scientific">Strongylus vulgaris</name>
    <name type="common">Blood worm</name>
    <dbReference type="NCBI Taxonomy" id="40348"/>
    <lineage>
        <taxon>Eukaryota</taxon>
        <taxon>Metazoa</taxon>
        <taxon>Ecdysozoa</taxon>
        <taxon>Nematoda</taxon>
        <taxon>Chromadorea</taxon>
        <taxon>Rhabditida</taxon>
        <taxon>Rhabditina</taxon>
        <taxon>Rhabditomorpha</taxon>
        <taxon>Strongyloidea</taxon>
        <taxon>Strongylidae</taxon>
        <taxon>Strongylus</taxon>
    </lineage>
</organism>
<feature type="signal peptide" evidence="1">
    <location>
        <begin position="1"/>
        <end position="27"/>
    </location>
</feature>
<dbReference type="OrthoDB" id="2359033at2759"/>
<protein>
    <submittedName>
        <fullName evidence="2">Uncharacterized protein</fullName>
    </submittedName>
</protein>
<sequence length="165" mass="17893">MCLSAAPMCSFALEFLLICCQYVTIAASEASRRPTTPDHKAAQHIDSLLTCILPICCDITCPTSHSPSPTVRLLKMSDENVCDTVESDEADLLDVINIQQSTGTAAIAEMVAMKLHDVPNRLVIAPDEPSGMDCFADDRDALNDFAKYYNNAHLSDVNIIVGDDT</sequence>
<feature type="chain" id="PRO_5018120055" evidence="1">
    <location>
        <begin position="28"/>
        <end position="165"/>
    </location>
</feature>
<keyword evidence="3" id="KW-1185">Reference proteome</keyword>
<keyword evidence="1" id="KW-0732">Signal</keyword>
<accession>A0A3P7J3P6</accession>
<reference evidence="2 3" key="1">
    <citation type="submission" date="2018-11" db="EMBL/GenBank/DDBJ databases">
        <authorList>
            <consortium name="Pathogen Informatics"/>
        </authorList>
    </citation>
    <scope>NUCLEOTIDE SEQUENCE [LARGE SCALE GENOMIC DNA]</scope>
</reference>
<proteinExistence type="predicted"/>